<reference evidence="3 4" key="1">
    <citation type="journal article" date="2018" name="Nat. Biotechnol.">
        <title>A standardized bacterial taxonomy based on genome phylogeny substantially revises the tree of life.</title>
        <authorList>
            <person name="Parks D.H."/>
            <person name="Chuvochina M."/>
            <person name="Waite D.W."/>
            <person name="Rinke C."/>
            <person name="Skarshewski A."/>
            <person name="Chaumeil P.A."/>
            <person name="Hugenholtz P."/>
        </authorList>
    </citation>
    <scope>NUCLEOTIDE SEQUENCE [LARGE SCALE GENOMIC DNA]</scope>
    <source>
        <strain evidence="3">UBA11247</strain>
    </source>
</reference>
<keyword evidence="2" id="KW-0812">Transmembrane</keyword>
<evidence type="ECO:0000256" key="2">
    <source>
        <dbReference type="SAM" id="Phobius"/>
    </source>
</evidence>
<gene>
    <name evidence="3" type="ORF">DIW82_05555</name>
</gene>
<dbReference type="STRING" id="863239.GCA_000213935_02588"/>
<feature type="non-terminal residue" evidence="3">
    <location>
        <position position="1"/>
    </location>
</feature>
<accession>A0A3D4SZ35</accession>
<name>A0A3D4SZ35_9CORY</name>
<keyword evidence="3" id="KW-0808">Transferase</keyword>
<feature type="region of interest" description="Disordered" evidence="1">
    <location>
        <begin position="111"/>
        <end position="137"/>
    </location>
</feature>
<organism evidence="3 4">
    <name type="scientific">Corynebacterium nuruki</name>
    <dbReference type="NCBI Taxonomy" id="1032851"/>
    <lineage>
        <taxon>Bacteria</taxon>
        <taxon>Bacillati</taxon>
        <taxon>Actinomycetota</taxon>
        <taxon>Actinomycetes</taxon>
        <taxon>Mycobacteriales</taxon>
        <taxon>Corynebacteriaceae</taxon>
        <taxon>Corynebacterium</taxon>
    </lineage>
</organism>
<evidence type="ECO:0000256" key="1">
    <source>
        <dbReference type="SAM" id="MobiDB-lite"/>
    </source>
</evidence>
<dbReference type="GO" id="GO:0016740">
    <property type="term" value="F:transferase activity"/>
    <property type="evidence" value="ECO:0007669"/>
    <property type="project" value="UniProtKB-KW"/>
</dbReference>
<dbReference type="AlphaFoldDB" id="A0A3D4SZ35"/>
<protein>
    <submittedName>
        <fullName evidence="3">Arabinofuranosyl transferase</fullName>
    </submittedName>
</protein>
<feature type="compositionally biased region" description="Polar residues" evidence="1">
    <location>
        <begin position="111"/>
        <end position="121"/>
    </location>
</feature>
<feature type="transmembrane region" description="Helical" evidence="2">
    <location>
        <begin position="65"/>
        <end position="83"/>
    </location>
</feature>
<keyword evidence="2" id="KW-1133">Transmembrane helix</keyword>
<dbReference type="Proteomes" id="UP000261739">
    <property type="component" value="Unassembled WGS sequence"/>
</dbReference>
<proteinExistence type="predicted"/>
<keyword evidence="2" id="KW-0472">Membrane</keyword>
<comment type="caution">
    <text evidence="3">The sequence shown here is derived from an EMBL/GenBank/DDBJ whole genome shotgun (WGS) entry which is preliminary data.</text>
</comment>
<evidence type="ECO:0000313" key="3">
    <source>
        <dbReference type="EMBL" id="HCT14261.1"/>
    </source>
</evidence>
<evidence type="ECO:0000313" key="4">
    <source>
        <dbReference type="Proteomes" id="UP000261739"/>
    </source>
</evidence>
<dbReference type="EMBL" id="DQID01000153">
    <property type="protein sequence ID" value="HCT14261.1"/>
    <property type="molecule type" value="Genomic_DNA"/>
</dbReference>
<sequence length="137" mass="14954">FLVSTLGQMYYSMMLLPMIFTVFCSRSVMHNAVAWAGVFCCMAPDSWTSDRWESVGRVLEYTRGTVGWGLLVLTAAVAVVVWLRQLRASGMPVGPAALVRDLLSPVRTMTGNTASAESATTGDRDSDTTTARHRHHG</sequence>